<reference evidence="5 7" key="1">
    <citation type="submission" date="2018-08" db="EMBL/GenBank/DDBJ databases">
        <title>A genome reference for cultivated species of the human gut microbiota.</title>
        <authorList>
            <person name="Zou Y."/>
            <person name="Xue W."/>
            <person name="Luo G."/>
        </authorList>
    </citation>
    <scope>NUCLEOTIDE SEQUENCE [LARGE SCALE GENOMIC DNA]</scope>
    <source>
        <strain evidence="5 7">AF26-4BH</strain>
        <strain evidence="4">TF05-5AC</strain>
    </source>
</reference>
<dbReference type="GeneID" id="86055627"/>
<dbReference type="AlphaFoldDB" id="A0A3E3J224"/>
<feature type="compositionally biased region" description="Basic and acidic residues" evidence="2">
    <location>
        <begin position="128"/>
        <end position="150"/>
    </location>
</feature>
<dbReference type="InterPro" id="IPR010982">
    <property type="entry name" value="Lambda_DNA-bd_dom_sf"/>
</dbReference>
<dbReference type="GO" id="GO:0003677">
    <property type="term" value="F:DNA binding"/>
    <property type="evidence" value="ECO:0007669"/>
    <property type="project" value="UniProtKB-KW"/>
</dbReference>
<dbReference type="CDD" id="cd00093">
    <property type="entry name" value="HTH_XRE"/>
    <property type="match status" value="1"/>
</dbReference>
<keyword evidence="1" id="KW-0238">DNA-binding</keyword>
<keyword evidence="6" id="KW-1185">Reference proteome</keyword>
<dbReference type="RefSeq" id="WP_025490592.1">
    <property type="nucleotide sequence ID" value="NZ_CALBAU010000242.1"/>
</dbReference>
<evidence type="ECO:0000313" key="4">
    <source>
        <dbReference type="EMBL" id="RGE61029.1"/>
    </source>
</evidence>
<dbReference type="PROSITE" id="PS50943">
    <property type="entry name" value="HTH_CROC1"/>
    <property type="match status" value="1"/>
</dbReference>
<evidence type="ECO:0000313" key="5">
    <source>
        <dbReference type="EMBL" id="RGE73374.1"/>
    </source>
</evidence>
<dbReference type="GeneID" id="97987360"/>
<proteinExistence type="predicted"/>
<evidence type="ECO:0000313" key="7">
    <source>
        <dbReference type="Proteomes" id="UP000261166"/>
    </source>
</evidence>
<gene>
    <name evidence="5" type="ORF">DWY69_04070</name>
    <name evidence="4" type="ORF">DXC51_10845</name>
</gene>
<organism evidence="5 7">
    <name type="scientific">Eisenbergiella massiliensis</name>
    <dbReference type="NCBI Taxonomy" id="1720294"/>
    <lineage>
        <taxon>Bacteria</taxon>
        <taxon>Bacillati</taxon>
        <taxon>Bacillota</taxon>
        <taxon>Clostridia</taxon>
        <taxon>Lachnospirales</taxon>
        <taxon>Lachnospiraceae</taxon>
        <taxon>Eisenbergiella</taxon>
    </lineage>
</organism>
<sequence length="164" mass="18345">MTVNTKALGERIKAARNRMEIGQEKLASLAVVEPSRISNLESGNERPSLAVLCSISKALSVRNDELLCDSVLKSGRVFRWEIMDTLKDCSANEQRQLLYILKWYKATLRMDEDYTEAIKLLERKKWNGKKERGKEAADAGGEERDGKTDQDSQNQGGHDSGNAG</sequence>
<dbReference type="InterPro" id="IPR001387">
    <property type="entry name" value="Cro/C1-type_HTH"/>
</dbReference>
<evidence type="ECO:0000259" key="3">
    <source>
        <dbReference type="PROSITE" id="PS50943"/>
    </source>
</evidence>
<dbReference type="Proteomes" id="UP000260812">
    <property type="component" value="Unassembled WGS sequence"/>
</dbReference>
<dbReference type="Proteomes" id="UP000261166">
    <property type="component" value="Unassembled WGS sequence"/>
</dbReference>
<dbReference type="EMBL" id="QVLV01000006">
    <property type="protein sequence ID" value="RGE61029.1"/>
    <property type="molecule type" value="Genomic_DNA"/>
</dbReference>
<protein>
    <submittedName>
        <fullName evidence="5">XRE family transcriptional regulator</fullName>
    </submittedName>
</protein>
<comment type="caution">
    <text evidence="5">The sequence shown here is derived from an EMBL/GenBank/DDBJ whole genome shotgun (WGS) entry which is preliminary data.</text>
</comment>
<dbReference type="SMART" id="SM00530">
    <property type="entry name" value="HTH_XRE"/>
    <property type="match status" value="1"/>
</dbReference>
<dbReference type="OrthoDB" id="9805605at2"/>
<dbReference type="Pfam" id="PF01381">
    <property type="entry name" value="HTH_3"/>
    <property type="match status" value="1"/>
</dbReference>
<dbReference type="PANTHER" id="PTHR46558:SF4">
    <property type="entry name" value="DNA-BIDING PHAGE PROTEIN"/>
    <property type="match status" value="1"/>
</dbReference>
<feature type="domain" description="HTH cro/C1-type" evidence="3">
    <location>
        <begin position="12"/>
        <end position="66"/>
    </location>
</feature>
<evidence type="ECO:0000313" key="6">
    <source>
        <dbReference type="Proteomes" id="UP000260812"/>
    </source>
</evidence>
<evidence type="ECO:0000256" key="1">
    <source>
        <dbReference type="ARBA" id="ARBA00023125"/>
    </source>
</evidence>
<name>A0A3E3J224_9FIRM</name>
<dbReference type="EMBL" id="QVLU01000003">
    <property type="protein sequence ID" value="RGE73374.1"/>
    <property type="molecule type" value="Genomic_DNA"/>
</dbReference>
<dbReference type="PANTHER" id="PTHR46558">
    <property type="entry name" value="TRACRIPTIONAL REGULATORY PROTEIN-RELATED-RELATED"/>
    <property type="match status" value="1"/>
</dbReference>
<evidence type="ECO:0000256" key="2">
    <source>
        <dbReference type="SAM" id="MobiDB-lite"/>
    </source>
</evidence>
<feature type="region of interest" description="Disordered" evidence="2">
    <location>
        <begin position="128"/>
        <end position="164"/>
    </location>
</feature>
<dbReference type="Gene3D" id="1.10.260.40">
    <property type="entry name" value="lambda repressor-like DNA-binding domains"/>
    <property type="match status" value="1"/>
</dbReference>
<accession>A0A3E3J224</accession>
<dbReference type="SUPFAM" id="SSF47413">
    <property type="entry name" value="lambda repressor-like DNA-binding domains"/>
    <property type="match status" value="1"/>
</dbReference>